<organism evidence="1 2">
    <name type="scientific">Tomitella cavernea</name>
    <dbReference type="NCBI Taxonomy" id="1387982"/>
    <lineage>
        <taxon>Bacteria</taxon>
        <taxon>Bacillati</taxon>
        <taxon>Actinomycetota</taxon>
        <taxon>Actinomycetes</taxon>
        <taxon>Mycobacteriales</taxon>
        <taxon>Tomitella</taxon>
    </lineage>
</organism>
<dbReference type="EMBL" id="BAABKQ010000001">
    <property type="protein sequence ID" value="GAA4820740.1"/>
    <property type="molecule type" value="Genomic_DNA"/>
</dbReference>
<accession>A0ABP9CZB3</accession>
<dbReference type="RefSeq" id="WP_200174885.1">
    <property type="nucleotide sequence ID" value="NZ_BAABKQ010000001.1"/>
</dbReference>
<reference evidence="2" key="1">
    <citation type="journal article" date="2019" name="Int. J. Syst. Evol. Microbiol.">
        <title>The Global Catalogue of Microorganisms (GCM) 10K type strain sequencing project: providing services to taxonomists for standard genome sequencing and annotation.</title>
        <authorList>
            <consortium name="The Broad Institute Genomics Platform"/>
            <consortium name="The Broad Institute Genome Sequencing Center for Infectious Disease"/>
            <person name="Wu L."/>
            <person name="Ma J."/>
        </authorList>
    </citation>
    <scope>NUCLEOTIDE SEQUENCE [LARGE SCALE GENOMIC DNA]</scope>
    <source>
        <strain evidence="2">JCM 18542</strain>
    </source>
</reference>
<protein>
    <recommendedName>
        <fullName evidence="3">YbaB/EbfC DNA-binding family protein</fullName>
    </recommendedName>
</protein>
<sequence>MAEQDLTLENSDDLAAAVEGAWTQVEHLRRCAERMRAAVGTGCSADGSVEADVDGLGVPAGLRLHGDVRPVRGCDLGARVVEAFAAASHDLARRHREVQVELGLADGK</sequence>
<keyword evidence="2" id="KW-1185">Reference proteome</keyword>
<evidence type="ECO:0000313" key="2">
    <source>
        <dbReference type="Proteomes" id="UP001500839"/>
    </source>
</evidence>
<gene>
    <name evidence="1" type="ORF">GCM10023353_30930</name>
</gene>
<evidence type="ECO:0000313" key="1">
    <source>
        <dbReference type="EMBL" id="GAA4820740.1"/>
    </source>
</evidence>
<dbReference type="Proteomes" id="UP001500839">
    <property type="component" value="Unassembled WGS sequence"/>
</dbReference>
<comment type="caution">
    <text evidence="1">The sequence shown here is derived from an EMBL/GenBank/DDBJ whole genome shotgun (WGS) entry which is preliminary data.</text>
</comment>
<evidence type="ECO:0008006" key="3">
    <source>
        <dbReference type="Google" id="ProtNLM"/>
    </source>
</evidence>
<proteinExistence type="predicted"/>
<name>A0ABP9CZB3_9ACTN</name>